<dbReference type="InterPro" id="IPR034751">
    <property type="entry name" value="Yippee"/>
</dbReference>
<dbReference type="GO" id="GO:0046872">
    <property type="term" value="F:metal ion binding"/>
    <property type="evidence" value="ECO:0007669"/>
    <property type="project" value="UniProtKB-KW"/>
</dbReference>
<dbReference type="PROSITE" id="PS51792">
    <property type="entry name" value="YIPPEE"/>
    <property type="match status" value="1"/>
</dbReference>
<proteinExistence type="inferred from homology"/>
<dbReference type="Proteomes" id="UP000646827">
    <property type="component" value="Unassembled WGS sequence"/>
</dbReference>
<evidence type="ECO:0000256" key="2">
    <source>
        <dbReference type="ARBA" id="ARBA00022723"/>
    </source>
</evidence>
<dbReference type="EMBL" id="JAEPRB010000480">
    <property type="protein sequence ID" value="KAG2215859.1"/>
    <property type="molecule type" value="Genomic_DNA"/>
</dbReference>
<comment type="caution">
    <text evidence="6">The sequence shown here is derived from an EMBL/GenBank/DDBJ whole genome shotgun (WGS) entry which is preliminary data.</text>
</comment>
<dbReference type="InterPro" id="IPR039058">
    <property type="entry name" value="Yippee_fam"/>
</dbReference>
<reference evidence="6 7" key="1">
    <citation type="submission" date="2020-12" db="EMBL/GenBank/DDBJ databases">
        <title>Metabolic potential, ecology and presence of endohyphal bacteria is reflected in genomic diversity of Mucoromycotina.</title>
        <authorList>
            <person name="Muszewska A."/>
            <person name="Okrasinska A."/>
            <person name="Steczkiewicz K."/>
            <person name="Drgas O."/>
            <person name="Orlowska M."/>
            <person name="Perlinska-Lenart U."/>
            <person name="Aleksandrzak-Piekarczyk T."/>
            <person name="Szatraj K."/>
            <person name="Zielenkiewicz U."/>
            <person name="Pilsyk S."/>
            <person name="Malc E."/>
            <person name="Mieczkowski P."/>
            <person name="Kruszewska J.S."/>
            <person name="Biernat P."/>
            <person name="Pawlowska J."/>
        </authorList>
    </citation>
    <scope>NUCLEOTIDE SEQUENCE [LARGE SCALE GENOMIC DNA]</scope>
    <source>
        <strain evidence="6 7">CBS 142.35</strain>
    </source>
</reference>
<evidence type="ECO:0000313" key="6">
    <source>
        <dbReference type="EMBL" id="KAG2215859.1"/>
    </source>
</evidence>
<sequence length="118" mass="13599">MGKRHPAYLSDNRIYSCSTCHSHLLSHHSVISRAFQGRHGAAYLVSHIINVTLGTKEERMLLTGMHTVADISCSICGTRIGWKYLHAFEKSQKYKESKYIVEKAKMAKENILWDYHLY</sequence>
<keyword evidence="3" id="KW-0862">Zinc</keyword>
<gene>
    <name evidence="6" type="ORF">INT45_012977</name>
</gene>
<accession>A0A8H7VIK2</accession>
<protein>
    <recommendedName>
        <fullName evidence="4">Protein yippee-like</fullName>
    </recommendedName>
</protein>
<evidence type="ECO:0000259" key="5">
    <source>
        <dbReference type="PROSITE" id="PS51792"/>
    </source>
</evidence>
<organism evidence="6 7">
    <name type="scientific">Circinella minor</name>
    <dbReference type="NCBI Taxonomy" id="1195481"/>
    <lineage>
        <taxon>Eukaryota</taxon>
        <taxon>Fungi</taxon>
        <taxon>Fungi incertae sedis</taxon>
        <taxon>Mucoromycota</taxon>
        <taxon>Mucoromycotina</taxon>
        <taxon>Mucoromycetes</taxon>
        <taxon>Mucorales</taxon>
        <taxon>Lichtheimiaceae</taxon>
        <taxon>Circinella</taxon>
    </lineage>
</organism>
<evidence type="ECO:0000256" key="1">
    <source>
        <dbReference type="ARBA" id="ARBA00005613"/>
    </source>
</evidence>
<dbReference type="PANTHER" id="PTHR13848">
    <property type="entry name" value="PROTEIN YIPPEE-LIKE CG15309-RELATED"/>
    <property type="match status" value="1"/>
</dbReference>
<keyword evidence="2" id="KW-0479">Metal-binding</keyword>
<comment type="similarity">
    <text evidence="1 4">Belongs to the yippee family.</text>
</comment>
<evidence type="ECO:0000256" key="4">
    <source>
        <dbReference type="RuleBase" id="RU110713"/>
    </source>
</evidence>
<evidence type="ECO:0000256" key="3">
    <source>
        <dbReference type="ARBA" id="ARBA00022833"/>
    </source>
</evidence>
<dbReference type="Pfam" id="PF03226">
    <property type="entry name" value="Yippee-Mis18"/>
    <property type="match status" value="1"/>
</dbReference>
<feature type="domain" description="Yippee" evidence="5">
    <location>
        <begin position="13"/>
        <end position="110"/>
    </location>
</feature>
<evidence type="ECO:0000313" key="7">
    <source>
        <dbReference type="Proteomes" id="UP000646827"/>
    </source>
</evidence>
<keyword evidence="7" id="KW-1185">Reference proteome</keyword>
<dbReference type="AlphaFoldDB" id="A0A8H7VIK2"/>
<dbReference type="InterPro" id="IPR004910">
    <property type="entry name" value="Yippee/Mis18/Cereblon"/>
</dbReference>
<dbReference type="OrthoDB" id="6407410at2759"/>
<name>A0A8H7VIK2_9FUNG</name>